<dbReference type="PANTHER" id="PTHR30344:SF1">
    <property type="entry name" value="6-PHOSPHOGLUCONOLACTONASE"/>
    <property type="match status" value="1"/>
</dbReference>
<dbReference type="InterPro" id="IPR019405">
    <property type="entry name" value="Lactonase_7-beta_prop"/>
</dbReference>
<name>A0A4R3Z6E7_9FIRM</name>
<keyword evidence="3" id="KW-1185">Reference proteome</keyword>
<dbReference type="EMBL" id="SMCQ01000001">
    <property type="protein sequence ID" value="TCW02770.1"/>
    <property type="molecule type" value="Genomic_DNA"/>
</dbReference>
<dbReference type="GeneID" id="98913900"/>
<dbReference type="Pfam" id="PF10282">
    <property type="entry name" value="Lactonase"/>
    <property type="match status" value="1"/>
</dbReference>
<dbReference type="RefSeq" id="WP_066448517.1">
    <property type="nucleotide sequence ID" value="NZ_JANKBF010000001.1"/>
</dbReference>
<dbReference type="PANTHER" id="PTHR30344">
    <property type="entry name" value="6-PHOSPHOGLUCONOLACTONASE-RELATED"/>
    <property type="match status" value="1"/>
</dbReference>
<dbReference type="InterPro" id="IPR015943">
    <property type="entry name" value="WD40/YVTN_repeat-like_dom_sf"/>
</dbReference>
<dbReference type="SUPFAM" id="SSF75011">
    <property type="entry name" value="3-carboxy-cis,cis-mucoante lactonizing enzyme"/>
    <property type="match status" value="1"/>
</dbReference>
<dbReference type="Gene3D" id="2.130.10.10">
    <property type="entry name" value="YVTN repeat-like/Quinoprotein amine dehydrogenase"/>
    <property type="match status" value="1"/>
</dbReference>
<gene>
    <name evidence="2" type="ORF">EDD60_10171</name>
</gene>
<reference evidence="2 3" key="1">
    <citation type="submission" date="2019-03" db="EMBL/GenBank/DDBJ databases">
        <title>Genomic Encyclopedia of Type Strains, Phase IV (KMG-IV): sequencing the most valuable type-strain genomes for metagenomic binning, comparative biology and taxonomic classification.</title>
        <authorList>
            <person name="Goeker M."/>
        </authorList>
    </citation>
    <scope>NUCLEOTIDE SEQUENCE [LARGE SCALE GENOMIC DNA]</scope>
    <source>
        <strain evidence="2 3">DSM 29487</strain>
    </source>
</reference>
<organism evidence="2 3">
    <name type="scientific">Longibaculum muris</name>
    <dbReference type="NCBI Taxonomy" id="1796628"/>
    <lineage>
        <taxon>Bacteria</taxon>
        <taxon>Bacillati</taxon>
        <taxon>Bacillota</taxon>
        <taxon>Erysipelotrichia</taxon>
        <taxon>Erysipelotrichales</taxon>
        <taxon>Coprobacillaceae</taxon>
        <taxon>Longibaculum</taxon>
    </lineage>
</organism>
<evidence type="ECO:0000313" key="3">
    <source>
        <dbReference type="Proteomes" id="UP000295515"/>
    </source>
</evidence>
<dbReference type="AlphaFoldDB" id="A0A4R3Z6E7"/>
<accession>A0A4R3Z6E7</accession>
<dbReference type="GO" id="GO:0017057">
    <property type="term" value="F:6-phosphogluconolactonase activity"/>
    <property type="evidence" value="ECO:0007669"/>
    <property type="project" value="TreeGrafter"/>
</dbReference>
<evidence type="ECO:0000256" key="1">
    <source>
        <dbReference type="ARBA" id="ARBA00005564"/>
    </source>
</evidence>
<sequence>MGLFFNKRNVKPVFVGSYGNDLTRGMYVFHLDVDNGEFLKKKYYKSLANPTAMFKRERFIYVCYKNNTGRKTDGGLWQYASMELQFGLAGKATDGGKTYMDCFVNENRSNAYAVDYYNGEVVRIPILKQKIVTVAQRIKHEGSSVDPKRQTEAHPHFIDETPDHKKIFVCDLGTDEVVIYNLDDKGALERDEENTFKVKPGSGPKKMVFAPNGKYSYVLNELSNTICVYQYQDGHFTFIQEVDTYPKDEFAKENLAGDIVISEKGDYLFVTNRGHDSIVAFEVKEDGQLEYIEYLDTDENPCAMILVNDRWLVVASQKGGTIESFELKRGESKGVLFESHFSYMVGEPVCLIEGRGI</sequence>
<dbReference type="InterPro" id="IPR050282">
    <property type="entry name" value="Cycloisomerase_2"/>
</dbReference>
<comment type="caution">
    <text evidence="2">The sequence shown here is derived from an EMBL/GenBank/DDBJ whole genome shotgun (WGS) entry which is preliminary data.</text>
</comment>
<dbReference type="Proteomes" id="UP000295515">
    <property type="component" value="Unassembled WGS sequence"/>
</dbReference>
<proteinExistence type="inferred from homology"/>
<protein>
    <submittedName>
        <fullName evidence="2">6-phosphogluconolactonase</fullName>
    </submittedName>
</protein>
<comment type="similarity">
    <text evidence="1">Belongs to the cycloisomerase 2 family.</text>
</comment>
<evidence type="ECO:0000313" key="2">
    <source>
        <dbReference type="EMBL" id="TCW02770.1"/>
    </source>
</evidence>